<gene>
    <name evidence="4" type="ORF">BRADI_5g21342v3</name>
</gene>
<feature type="signal peptide" evidence="2">
    <location>
        <begin position="1"/>
        <end position="21"/>
    </location>
</feature>
<dbReference type="InterPro" id="IPR002156">
    <property type="entry name" value="RNaseH_domain"/>
</dbReference>
<evidence type="ECO:0000259" key="3">
    <source>
        <dbReference type="Pfam" id="PF13456"/>
    </source>
</evidence>
<feature type="region of interest" description="Disordered" evidence="1">
    <location>
        <begin position="57"/>
        <end position="78"/>
    </location>
</feature>
<evidence type="ECO:0000256" key="1">
    <source>
        <dbReference type="SAM" id="MobiDB-lite"/>
    </source>
</evidence>
<feature type="chain" id="PRO_5033724977" description="RNase H type-1 domain-containing protein" evidence="2">
    <location>
        <begin position="22"/>
        <end position="213"/>
    </location>
</feature>
<dbReference type="Pfam" id="PF13456">
    <property type="entry name" value="RVT_3"/>
    <property type="match status" value="1"/>
</dbReference>
<dbReference type="EnsemblPlants" id="KQJ84512">
    <property type="protein sequence ID" value="KQJ84512"/>
    <property type="gene ID" value="BRADI_5g21342v3"/>
</dbReference>
<name>A0A0Q3IED9_BRADI</name>
<evidence type="ECO:0000256" key="2">
    <source>
        <dbReference type="SAM" id="SignalP"/>
    </source>
</evidence>
<dbReference type="GO" id="GO:0003676">
    <property type="term" value="F:nucleic acid binding"/>
    <property type="evidence" value="ECO:0007669"/>
    <property type="project" value="InterPro"/>
</dbReference>
<reference evidence="5" key="3">
    <citation type="submission" date="2018-08" db="UniProtKB">
        <authorList>
            <consortium name="EnsemblPlants"/>
        </authorList>
    </citation>
    <scope>IDENTIFICATION</scope>
    <source>
        <strain evidence="5">cv. Bd21</strain>
    </source>
</reference>
<dbReference type="Gene3D" id="3.30.420.10">
    <property type="entry name" value="Ribonuclease H-like superfamily/Ribonuclease H"/>
    <property type="match status" value="1"/>
</dbReference>
<dbReference type="Proteomes" id="UP000008810">
    <property type="component" value="Chromosome 5"/>
</dbReference>
<organism evidence="4">
    <name type="scientific">Brachypodium distachyon</name>
    <name type="common">Purple false brome</name>
    <name type="synonym">Trachynia distachya</name>
    <dbReference type="NCBI Taxonomy" id="15368"/>
    <lineage>
        <taxon>Eukaryota</taxon>
        <taxon>Viridiplantae</taxon>
        <taxon>Streptophyta</taxon>
        <taxon>Embryophyta</taxon>
        <taxon>Tracheophyta</taxon>
        <taxon>Spermatophyta</taxon>
        <taxon>Magnoliopsida</taxon>
        <taxon>Liliopsida</taxon>
        <taxon>Poales</taxon>
        <taxon>Poaceae</taxon>
        <taxon>BOP clade</taxon>
        <taxon>Pooideae</taxon>
        <taxon>Stipodae</taxon>
        <taxon>Brachypodieae</taxon>
        <taxon>Brachypodium</taxon>
    </lineage>
</organism>
<keyword evidence="2" id="KW-0732">Signal</keyword>
<dbReference type="PANTHER" id="PTHR47723">
    <property type="entry name" value="OS05G0353850 PROTEIN"/>
    <property type="match status" value="1"/>
</dbReference>
<reference evidence="4" key="2">
    <citation type="submission" date="2017-06" db="EMBL/GenBank/DDBJ databases">
        <title>WGS assembly of Brachypodium distachyon.</title>
        <authorList>
            <consortium name="The International Brachypodium Initiative"/>
            <person name="Lucas S."/>
            <person name="Harmon-Smith M."/>
            <person name="Lail K."/>
            <person name="Tice H."/>
            <person name="Grimwood J."/>
            <person name="Bruce D."/>
            <person name="Barry K."/>
            <person name="Shu S."/>
            <person name="Lindquist E."/>
            <person name="Wang M."/>
            <person name="Pitluck S."/>
            <person name="Vogel J.P."/>
            <person name="Garvin D.F."/>
            <person name="Mockler T.C."/>
            <person name="Schmutz J."/>
            <person name="Rokhsar D."/>
            <person name="Bevan M.W."/>
        </authorList>
    </citation>
    <scope>NUCLEOTIDE SEQUENCE</scope>
    <source>
        <strain evidence="4">Bd21</strain>
    </source>
</reference>
<dbReference type="InterPro" id="IPR053151">
    <property type="entry name" value="RNase_H-like"/>
</dbReference>
<protein>
    <recommendedName>
        <fullName evidence="3">RNase H type-1 domain-containing protein</fullName>
    </recommendedName>
</protein>
<evidence type="ECO:0000313" key="4">
    <source>
        <dbReference type="EMBL" id="KQJ84512.1"/>
    </source>
</evidence>
<dbReference type="Gramene" id="KQJ84512">
    <property type="protein sequence ID" value="KQJ84512"/>
    <property type="gene ID" value="BRADI_5g21342v3"/>
</dbReference>
<sequence length="213" mass="23925">MTDIQILVTLMTIWWVWHVHNEITHDKPGTTIEASRRFLSSYIQTLLLCEQHPNADTTTGKHVNSTPETPWTPPEPGRTKLNVDGSFAVDSGKARVGFVLKDDRGRPIMAASRSVKHCNEPLEAELKACAEGLQAVKMLGEKDTSRSGYRDLLLAIKDLTTAHREVTVRKISRYEASDFLAKRGRLSDTTNCRMGDYPIEVVNVMNKDCNPFD</sequence>
<dbReference type="OrthoDB" id="692464at2759"/>
<dbReference type="InterPro" id="IPR044730">
    <property type="entry name" value="RNase_H-like_dom_plant"/>
</dbReference>
<dbReference type="InterPro" id="IPR012337">
    <property type="entry name" value="RNaseH-like_sf"/>
</dbReference>
<evidence type="ECO:0000313" key="5">
    <source>
        <dbReference type="EnsemblPlants" id="KQJ84512"/>
    </source>
</evidence>
<dbReference type="PANTHER" id="PTHR47723:SF24">
    <property type="entry name" value="RNASE H TYPE-1 DOMAIN-CONTAINING PROTEIN"/>
    <property type="match status" value="1"/>
</dbReference>
<proteinExistence type="predicted"/>
<dbReference type="EMBL" id="CM000884">
    <property type="protein sequence ID" value="KQJ84512.1"/>
    <property type="molecule type" value="Genomic_DNA"/>
</dbReference>
<dbReference type="SUPFAM" id="SSF53098">
    <property type="entry name" value="Ribonuclease H-like"/>
    <property type="match status" value="1"/>
</dbReference>
<feature type="domain" description="RNase H type-1" evidence="3">
    <location>
        <begin position="82"/>
        <end position="140"/>
    </location>
</feature>
<dbReference type="AlphaFoldDB" id="A0A0Q3IED9"/>
<dbReference type="GO" id="GO:0004523">
    <property type="term" value="F:RNA-DNA hybrid ribonuclease activity"/>
    <property type="evidence" value="ECO:0007669"/>
    <property type="project" value="InterPro"/>
</dbReference>
<reference evidence="4 5" key="1">
    <citation type="journal article" date="2010" name="Nature">
        <title>Genome sequencing and analysis of the model grass Brachypodium distachyon.</title>
        <authorList>
            <consortium name="International Brachypodium Initiative"/>
        </authorList>
    </citation>
    <scope>NUCLEOTIDE SEQUENCE [LARGE SCALE GENOMIC DNA]</scope>
    <source>
        <strain evidence="4 5">Bd21</strain>
    </source>
</reference>
<keyword evidence="6" id="KW-1185">Reference proteome</keyword>
<dbReference type="CDD" id="cd06222">
    <property type="entry name" value="RNase_H_like"/>
    <property type="match status" value="1"/>
</dbReference>
<evidence type="ECO:0000313" key="6">
    <source>
        <dbReference type="Proteomes" id="UP000008810"/>
    </source>
</evidence>
<accession>A0A0Q3IED9</accession>
<dbReference type="InterPro" id="IPR036397">
    <property type="entry name" value="RNaseH_sf"/>
</dbReference>
<dbReference type="InParanoid" id="A0A0Q3IED9"/>